<name>A0A8T3VKN4_9EURY</name>
<gene>
    <name evidence="1" type="ORF">E7Z74_01640</name>
</gene>
<dbReference type="AlphaFoldDB" id="A0A8T3VKN4"/>
<protein>
    <submittedName>
        <fullName evidence="1">Uncharacterized protein</fullName>
    </submittedName>
</protein>
<organism evidence="1 2">
    <name type="scientific">Methanobrevibacter millerae</name>
    <dbReference type="NCBI Taxonomy" id="230361"/>
    <lineage>
        <taxon>Archaea</taxon>
        <taxon>Methanobacteriati</taxon>
        <taxon>Methanobacteriota</taxon>
        <taxon>Methanomada group</taxon>
        <taxon>Methanobacteria</taxon>
        <taxon>Methanobacteriales</taxon>
        <taxon>Methanobacteriaceae</taxon>
        <taxon>Methanobrevibacter</taxon>
    </lineage>
</organism>
<evidence type="ECO:0000313" key="1">
    <source>
        <dbReference type="EMBL" id="MBE6509961.1"/>
    </source>
</evidence>
<sequence>MYENSIRITEMNGDESIEIPENYVRLREGQNKLLAFNIKAPLFETAEIQRFFEGFNSSDKFNVNIAGTGDFSVNFRGIIDGKEKNFSQNTDHIILLLEEFYNPSKDEYKNFKRVSKFMPRGYFS</sequence>
<dbReference type="Proteomes" id="UP000713479">
    <property type="component" value="Unassembled WGS sequence"/>
</dbReference>
<proteinExistence type="predicted"/>
<dbReference type="EMBL" id="SUTF01000002">
    <property type="protein sequence ID" value="MBE6509961.1"/>
    <property type="molecule type" value="Genomic_DNA"/>
</dbReference>
<accession>A0A8T3VKN4</accession>
<evidence type="ECO:0000313" key="2">
    <source>
        <dbReference type="Proteomes" id="UP000713479"/>
    </source>
</evidence>
<comment type="caution">
    <text evidence="1">The sequence shown here is derived from an EMBL/GenBank/DDBJ whole genome shotgun (WGS) entry which is preliminary data.</text>
</comment>
<reference evidence="1" key="1">
    <citation type="submission" date="2019-04" db="EMBL/GenBank/DDBJ databases">
        <title>Evolution of Biomass-Degrading Anaerobic Consortia Revealed by Metagenomics.</title>
        <authorList>
            <person name="Peng X."/>
        </authorList>
    </citation>
    <scope>NUCLEOTIDE SEQUENCE</scope>
    <source>
        <strain evidence="1">SIG13</strain>
    </source>
</reference>